<dbReference type="EC" id="2.4.1.-" evidence="3"/>
<comment type="caution">
    <text evidence="4">The sequence shown here is derived from an EMBL/GenBank/DDBJ whole genome shotgun (WGS) entry which is preliminary data.</text>
</comment>
<comment type="pathway">
    <text evidence="3">Protein modification; protein glycosylation.</text>
</comment>
<proteinExistence type="inferred from homology"/>
<gene>
    <name evidence="4" type="ORF">CUNI_LOCUS13812</name>
</gene>
<feature type="non-terminal residue" evidence="4">
    <location>
        <position position="309"/>
    </location>
</feature>
<sequence>GYTTRNINTTSSNTTSKPSALACKNLTYYEQYGKGYQVTNVSLYVLPKNPALGRLGNHMFMYASLLGIARAQGRRTFCDPSSDLAKAFKLSNVGVIKGSEKWPVIKEQSFYDERMMNLPMQNLTIESYLLSYWYFAGVEREVKQEFTFHDTIANAAAMILRDVYVKNNASMIVGVHVRRTDFLLKIHKKMGYGVPEKSYFMKAISLMKSKFLGRNITFLVVSDDLPWCHKHLSGKDVSFMPPATAAVHMAVLSKCDHVIISSGTFGYWSAWLAYGHVIYYPGYMRKDSILGKWFRDDLYYPKTWTPMGN</sequence>
<keyword evidence="5" id="KW-1185">Reference proteome</keyword>
<protein>
    <recommendedName>
        <fullName evidence="3">L-Fucosyltransferase</fullName>
        <ecNumber evidence="3">2.4.1.-</ecNumber>
    </recommendedName>
</protein>
<evidence type="ECO:0000256" key="3">
    <source>
        <dbReference type="RuleBase" id="RU363129"/>
    </source>
</evidence>
<dbReference type="Proteomes" id="UP000678393">
    <property type="component" value="Unassembled WGS sequence"/>
</dbReference>
<evidence type="ECO:0000313" key="5">
    <source>
        <dbReference type="Proteomes" id="UP000678393"/>
    </source>
</evidence>
<dbReference type="GO" id="GO:0008107">
    <property type="term" value="F:galactoside 2-alpha-L-fucosyltransferase activity"/>
    <property type="evidence" value="ECO:0007669"/>
    <property type="project" value="InterPro"/>
</dbReference>
<comment type="similarity">
    <text evidence="3">Belongs to the glycosyltransferase 11 family.</text>
</comment>
<dbReference type="InterPro" id="IPR002516">
    <property type="entry name" value="Glyco_trans_11"/>
</dbReference>
<dbReference type="EMBL" id="CAJHNH020002998">
    <property type="protein sequence ID" value="CAG5128254.1"/>
    <property type="molecule type" value="Genomic_DNA"/>
</dbReference>
<evidence type="ECO:0000256" key="2">
    <source>
        <dbReference type="ARBA" id="ARBA00022679"/>
    </source>
</evidence>
<accession>A0A8S3ZFE9</accession>
<keyword evidence="3" id="KW-0325">Glycoprotein</keyword>
<organism evidence="4 5">
    <name type="scientific">Candidula unifasciata</name>
    <dbReference type="NCBI Taxonomy" id="100452"/>
    <lineage>
        <taxon>Eukaryota</taxon>
        <taxon>Metazoa</taxon>
        <taxon>Spiralia</taxon>
        <taxon>Lophotrochozoa</taxon>
        <taxon>Mollusca</taxon>
        <taxon>Gastropoda</taxon>
        <taxon>Heterobranchia</taxon>
        <taxon>Euthyneura</taxon>
        <taxon>Panpulmonata</taxon>
        <taxon>Eupulmonata</taxon>
        <taxon>Stylommatophora</taxon>
        <taxon>Helicina</taxon>
        <taxon>Helicoidea</taxon>
        <taxon>Geomitridae</taxon>
        <taxon>Candidula</taxon>
    </lineage>
</organism>
<dbReference type="OrthoDB" id="3226at2759"/>
<dbReference type="PANTHER" id="PTHR11927">
    <property type="entry name" value="GALACTOSIDE 2-L-FUCOSYLTRANSFERASE"/>
    <property type="match status" value="1"/>
</dbReference>
<dbReference type="AlphaFoldDB" id="A0A8S3ZFE9"/>
<evidence type="ECO:0000256" key="1">
    <source>
        <dbReference type="ARBA" id="ARBA00022676"/>
    </source>
</evidence>
<dbReference type="GO" id="GO:0005975">
    <property type="term" value="P:carbohydrate metabolic process"/>
    <property type="evidence" value="ECO:0007669"/>
    <property type="project" value="InterPro"/>
</dbReference>
<keyword evidence="2 3" id="KW-0808">Transferase</keyword>
<dbReference type="CDD" id="cd11301">
    <property type="entry name" value="Fut1_Fut2_like"/>
    <property type="match status" value="1"/>
</dbReference>
<comment type="subcellular location">
    <subcellularLocation>
        <location evidence="3">Golgi apparatus</location>
        <location evidence="3">Golgi stack membrane</location>
        <topology evidence="3">Single-pass type II membrane protein</topology>
    </subcellularLocation>
</comment>
<evidence type="ECO:0000313" key="4">
    <source>
        <dbReference type="EMBL" id="CAG5128254.1"/>
    </source>
</evidence>
<keyword evidence="3" id="KW-0812">Transmembrane</keyword>
<keyword evidence="3" id="KW-0735">Signal-anchor</keyword>
<keyword evidence="1 3" id="KW-0328">Glycosyltransferase</keyword>
<dbReference type="PANTHER" id="PTHR11927:SF9">
    <property type="entry name" value="L-FUCOSYLTRANSFERASE"/>
    <property type="match status" value="1"/>
</dbReference>
<name>A0A8S3ZFE9_9EUPU</name>
<keyword evidence="3" id="KW-0333">Golgi apparatus</keyword>
<dbReference type="Pfam" id="PF01531">
    <property type="entry name" value="Glyco_transf_11"/>
    <property type="match status" value="1"/>
</dbReference>
<reference evidence="4" key="1">
    <citation type="submission" date="2021-04" db="EMBL/GenBank/DDBJ databases">
        <authorList>
            <consortium name="Molecular Ecology Group"/>
        </authorList>
    </citation>
    <scope>NUCLEOTIDE SEQUENCE</scope>
</reference>
<dbReference type="GO" id="GO:0032580">
    <property type="term" value="C:Golgi cisterna membrane"/>
    <property type="evidence" value="ECO:0007669"/>
    <property type="project" value="UniProtKB-SubCell"/>
</dbReference>